<dbReference type="EC" id="2.7.13.3" evidence="4"/>
<dbReference type="SMART" id="SM00387">
    <property type="entry name" value="HATPase_c"/>
    <property type="match status" value="1"/>
</dbReference>
<feature type="coiled-coil region" evidence="19">
    <location>
        <begin position="421"/>
        <end position="448"/>
    </location>
</feature>
<evidence type="ECO:0000256" key="4">
    <source>
        <dbReference type="ARBA" id="ARBA00012438"/>
    </source>
</evidence>
<dbReference type="InterPro" id="IPR003594">
    <property type="entry name" value="HATPase_dom"/>
</dbReference>
<evidence type="ECO:0000256" key="19">
    <source>
        <dbReference type="SAM" id="Coils"/>
    </source>
</evidence>
<evidence type="ECO:0000256" key="1">
    <source>
        <dbReference type="ARBA" id="ARBA00000085"/>
    </source>
</evidence>
<keyword evidence="20" id="KW-0812">Transmembrane</keyword>
<dbReference type="InterPro" id="IPR036890">
    <property type="entry name" value="HATPase_C_sf"/>
</dbReference>
<name>A0ABU9HS09_9FLAO</name>
<evidence type="ECO:0000259" key="21">
    <source>
        <dbReference type="PROSITE" id="PS50109"/>
    </source>
</evidence>
<keyword evidence="8" id="KW-0597">Phosphoprotein</keyword>
<evidence type="ECO:0000256" key="2">
    <source>
        <dbReference type="ARBA" id="ARBA00001966"/>
    </source>
</evidence>
<sequence>MIKTVNPLFKIIIVLLAAIGFAGRVYSQHSGLASIENAIHTGEHKKAKAALENMKNKAFTKPDKALYNYLLAQCYNKNNQEDKAYSLYLAAKKLYLAIDSTDRAMDINFDLAYMLHAQEKNKSDYNKYLDEYIAYTKKTNNPKKLSERYARLAVFKIDTEEYKEGLAYFRKAKYYLKFSDNPEVASTIDINLASLYINDLNKPDSALFYLKKNLRYLTGNKDREKQKITQICHNYVNQAAAYYYLNDHKNAISCLKKADSVPLKDDILKTKMFIYEFLYKNYEAAGDYSNAYNYLLLNKKFSDSIKTEDQNIAINDIQTKYRTKEKELENIKLKHKNKNKTILLYIYTGLLLSAIVIGWLILKNARRREKISRQEKLIEEQKFEKALKDYELNSIDIMLEGQEKERQRIANDLHDNLGSMLATLKINFENLKLRKNELRDEETRLYEKTDALIEEAYQKVRRLAHAKNAGVFANEGLIPAITKLAQKISVPGKLVIQVSPFGFDERLDNTLEIAIFRIVQELATNIIKHSQATEATIHLTHHDDNINIIIEDNGTGFDKEAIEGSDGMGLQSIQKKVGQLGGTFTIDSTPGNGTTIIIDLPL</sequence>
<dbReference type="InterPro" id="IPR050482">
    <property type="entry name" value="Sensor_HK_TwoCompSys"/>
</dbReference>
<dbReference type="InterPro" id="IPR005467">
    <property type="entry name" value="His_kinase_dom"/>
</dbReference>
<protein>
    <recommendedName>
        <fullName evidence="5">Oxygen sensor histidine kinase NreB</fullName>
        <ecNumber evidence="4">2.7.13.3</ecNumber>
    </recommendedName>
    <alternativeName>
        <fullName evidence="18">Nitrogen regulation protein B</fullName>
    </alternativeName>
</protein>
<keyword evidence="9" id="KW-0808">Transferase</keyword>
<evidence type="ECO:0000256" key="6">
    <source>
        <dbReference type="ARBA" id="ARBA00022485"/>
    </source>
</evidence>
<evidence type="ECO:0000256" key="3">
    <source>
        <dbReference type="ARBA" id="ARBA00004496"/>
    </source>
</evidence>
<evidence type="ECO:0000256" key="13">
    <source>
        <dbReference type="ARBA" id="ARBA00022840"/>
    </source>
</evidence>
<keyword evidence="13 22" id="KW-0067">ATP-binding</keyword>
<keyword evidence="11" id="KW-0547">Nucleotide-binding</keyword>
<evidence type="ECO:0000256" key="16">
    <source>
        <dbReference type="ARBA" id="ARBA00023014"/>
    </source>
</evidence>
<dbReference type="PANTHER" id="PTHR24421:SF10">
    <property type="entry name" value="NITRATE_NITRITE SENSOR PROTEIN NARQ"/>
    <property type="match status" value="1"/>
</dbReference>
<gene>
    <name evidence="22" type="ORF">AAEO56_01620</name>
</gene>
<evidence type="ECO:0000256" key="14">
    <source>
        <dbReference type="ARBA" id="ARBA00023004"/>
    </source>
</evidence>
<proteinExistence type="predicted"/>
<dbReference type="InterPro" id="IPR004358">
    <property type="entry name" value="Sig_transdc_His_kin-like_C"/>
</dbReference>
<accession>A0ABU9HS09</accession>
<dbReference type="Pfam" id="PF02518">
    <property type="entry name" value="HATPase_c"/>
    <property type="match status" value="1"/>
</dbReference>
<evidence type="ECO:0000256" key="10">
    <source>
        <dbReference type="ARBA" id="ARBA00022723"/>
    </source>
</evidence>
<dbReference type="CDD" id="cd16917">
    <property type="entry name" value="HATPase_UhpB-NarQ-NarX-like"/>
    <property type="match status" value="1"/>
</dbReference>
<organism evidence="22 23">
    <name type="scientific">Flavobacterium arundinis</name>
    <dbReference type="NCBI Taxonomy" id="3139143"/>
    <lineage>
        <taxon>Bacteria</taxon>
        <taxon>Pseudomonadati</taxon>
        <taxon>Bacteroidota</taxon>
        <taxon>Flavobacteriia</taxon>
        <taxon>Flavobacteriales</taxon>
        <taxon>Flavobacteriaceae</taxon>
        <taxon>Flavobacterium</taxon>
    </lineage>
</organism>
<evidence type="ECO:0000256" key="8">
    <source>
        <dbReference type="ARBA" id="ARBA00022553"/>
    </source>
</evidence>
<dbReference type="Gene3D" id="1.20.5.1930">
    <property type="match status" value="1"/>
</dbReference>
<dbReference type="SUPFAM" id="SSF48452">
    <property type="entry name" value="TPR-like"/>
    <property type="match status" value="1"/>
</dbReference>
<dbReference type="RefSeq" id="WP_341695264.1">
    <property type="nucleotide sequence ID" value="NZ_JBBYHR010000001.1"/>
</dbReference>
<dbReference type="PRINTS" id="PR00344">
    <property type="entry name" value="BCTRLSENSOR"/>
</dbReference>
<dbReference type="Gene3D" id="1.25.40.10">
    <property type="entry name" value="Tetratricopeptide repeat domain"/>
    <property type="match status" value="1"/>
</dbReference>
<evidence type="ECO:0000256" key="20">
    <source>
        <dbReference type="SAM" id="Phobius"/>
    </source>
</evidence>
<keyword evidence="16" id="KW-0411">Iron-sulfur</keyword>
<keyword evidence="10" id="KW-0479">Metal-binding</keyword>
<evidence type="ECO:0000256" key="9">
    <source>
        <dbReference type="ARBA" id="ARBA00022679"/>
    </source>
</evidence>
<dbReference type="PROSITE" id="PS50109">
    <property type="entry name" value="HIS_KIN"/>
    <property type="match status" value="1"/>
</dbReference>
<keyword evidence="7" id="KW-0963">Cytoplasm</keyword>
<keyword evidence="20" id="KW-1133">Transmembrane helix</keyword>
<reference evidence="22 23" key="1">
    <citation type="submission" date="2024-04" db="EMBL/GenBank/DDBJ databases">
        <title>Flavobacterium sp. DGU11 16S ribosomal RNA gene Genome sequencing and assembly.</title>
        <authorList>
            <person name="Park S."/>
        </authorList>
    </citation>
    <scope>NUCLEOTIDE SEQUENCE [LARGE SCALE GENOMIC DNA]</scope>
    <source>
        <strain evidence="22 23">DGU11</strain>
    </source>
</reference>
<evidence type="ECO:0000256" key="5">
    <source>
        <dbReference type="ARBA" id="ARBA00017322"/>
    </source>
</evidence>
<keyword evidence="6" id="KW-0004">4Fe-4S</keyword>
<dbReference type="Proteomes" id="UP001464555">
    <property type="component" value="Unassembled WGS sequence"/>
</dbReference>
<dbReference type="InterPro" id="IPR011990">
    <property type="entry name" value="TPR-like_helical_dom_sf"/>
</dbReference>
<feature type="coiled-coil region" evidence="19">
    <location>
        <begin position="314"/>
        <end position="341"/>
    </location>
</feature>
<evidence type="ECO:0000313" key="22">
    <source>
        <dbReference type="EMBL" id="MEL1242946.1"/>
    </source>
</evidence>
<comment type="caution">
    <text evidence="22">The sequence shown here is derived from an EMBL/GenBank/DDBJ whole genome shotgun (WGS) entry which is preliminary data.</text>
</comment>
<evidence type="ECO:0000313" key="23">
    <source>
        <dbReference type="Proteomes" id="UP001464555"/>
    </source>
</evidence>
<keyword evidence="14" id="KW-0408">Iron</keyword>
<evidence type="ECO:0000256" key="12">
    <source>
        <dbReference type="ARBA" id="ARBA00022777"/>
    </source>
</evidence>
<feature type="domain" description="Histidine kinase" evidence="21">
    <location>
        <begin position="515"/>
        <end position="602"/>
    </location>
</feature>
<evidence type="ECO:0000256" key="18">
    <source>
        <dbReference type="ARBA" id="ARBA00030800"/>
    </source>
</evidence>
<comment type="subcellular location">
    <subcellularLocation>
        <location evidence="3">Cytoplasm</location>
    </subcellularLocation>
</comment>
<dbReference type="GO" id="GO:0005524">
    <property type="term" value="F:ATP binding"/>
    <property type="evidence" value="ECO:0007669"/>
    <property type="project" value="UniProtKB-KW"/>
</dbReference>
<feature type="transmembrane region" description="Helical" evidence="20">
    <location>
        <begin position="342"/>
        <end position="362"/>
    </location>
</feature>
<comment type="cofactor">
    <cofactor evidence="2">
        <name>[4Fe-4S] cluster</name>
        <dbReference type="ChEBI" id="CHEBI:49883"/>
    </cofactor>
</comment>
<dbReference type="Gene3D" id="3.30.565.10">
    <property type="entry name" value="Histidine kinase-like ATPase, C-terminal domain"/>
    <property type="match status" value="1"/>
</dbReference>
<comment type="catalytic activity">
    <reaction evidence="1">
        <text>ATP + protein L-histidine = ADP + protein N-phospho-L-histidine.</text>
        <dbReference type="EC" id="2.7.13.3"/>
    </reaction>
</comment>
<dbReference type="Pfam" id="PF07730">
    <property type="entry name" value="HisKA_3"/>
    <property type="match status" value="1"/>
</dbReference>
<keyword evidence="19" id="KW-0175">Coiled coil</keyword>
<dbReference type="EMBL" id="JBBYHR010000001">
    <property type="protein sequence ID" value="MEL1242946.1"/>
    <property type="molecule type" value="Genomic_DNA"/>
</dbReference>
<evidence type="ECO:0000256" key="15">
    <source>
        <dbReference type="ARBA" id="ARBA00023012"/>
    </source>
</evidence>
<keyword evidence="20" id="KW-0472">Membrane</keyword>
<comment type="function">
    <text evidence="17">Member of the two-component regulatory system NreB/NreC involved in the control of dissimilatory nitrate/nitrite reduction in response to oxygen. NreB functions as a direct oxygen sensor histidine kinase which is autophosphorylated, in the absence of oxygen, probably at the conserved histidine residue, and transfers its phosphate group probably to a conserved aspartate residue of NreC. NreB/NreC activates the expression of the nitrate (narGHJI) and nitrite (nir) reductase operons, as well as the putative nitrate transporter gene narT.</text>
</comment>
<dbReference type="SUPFAM" id="SSF55874">
    <property type="entry name" value="ATPase domain of HSP90 chaperone/DNA topoisomerase II/histidine kinase"/>
    <property type="match status" value="1"/>
</dbReference>
<dbReference type="InterPro" id="IPR011712">
    <property type="entry name" value="Sig_transdc_His_kin_sub3_dim/P"/>
</dbReference>
<evidence type="ECO:0000256" key="17">
    <source>
        <dbReference type="ARBA" id="ARBA00024827"/>
    </source>
</evidence>
<keyword evidence="12" id="KW-0418">Kinase</keyword>
<keyword evidence="15" id="KW-0902">Two-component regulatory system</keyword>
<evidence type="ECO:0000256" key="11">
    <source>
        <dbReference type="ARBA" id="ARBA00022741"/>
    </source>
</evidence>
<dbReference type="PANTHER" id="PTHR24421">
    <property type="entry name" value="NITRATE/NITRITE SENSOR PROTEIN NARX-RELATED"/>
    <property type="match status" value="1"/>
</dbReference>
<evidence type="ECO:0000256" key="7">
    <source>
        <dbReference type="ARBA" id="ARBA00022490"/>
    </source>
</evidence>
<keyword evidence="23" id="KW-1185">Reference proteome</keyword>